<feature type="transmembrane region" description="Helical" evidence="2">
    <location>
        <begin position="12"/>
        <end position="34"/>
    </location>
</feature>
<gene>
    <name evidence="4" type="ORF">ACFO26_04530</name>
</gene>
<sequence>MQRRTQKKPHHSWIIPLIVLIIVLVAGIVAYKFFTKPHISTASKTTTSLQADSPTKTNKSNGYVSEKAVKSASGSMPVASDAGNPQWIKVPAKKKLQRFTNLSKGDLTIYRINNPEVLKTATSTSTAPTYIADIAAKYPNSLIINATGFKVSTGSVVGLQINNGQLFEDWPITTKIRYSFVINKNGSCKIYDSSTPASTIIQNGAEQSYDFGVALIRDGKIVPSDGSVNWETHSFIGNDKDNNLYAIVSATNAGYQNIIDGVSSLHLENLLQLDGGGSTQLSLKGKTIVPSEYNRKVPDYIVMK</sequence>
<keyword evidence="4" id="KW-0326">Glycosidase</keyword>
<dbReference type="InterPro" id="IPR014565">
    <property type="entry name" value="EpsL_firmicutes"/>
</dbReference>
<evidence type="ECO:0000313" key="4">
    <source>
        <dbReference type="EMBL" id="MFC4652166.1"/>
    </source>
</evidence>
<evidence type="ECO:0000256" key="2">
    <source>
        <dbReference type="SAM" id="Phobius"/>
    </source>
</evidence>
<name>A0ABV9JCH9_9LACT</name>
<organism evidence="4 5">
    <name type="scientific">Lactococcus nasutitermitis</name>
    <dbReference type="NCBI Taxonomy" id="1652957"/>
    <lineage>
        <taxon>Bacteria</taxon>
        <taxon>Bacillati</taxon>
        <taxon>Bacillota</taxon>
        <taxon>Bacilli</taxon>
        <taxon>Lactobacillales</taxon>
        <taxon>Streptococcaceae</taxon>
        <taxon>Lactococcus</taxon>
    </lineage>
</organism>
<dbReference type="RefSeq" id="WP_244842505.1">
    <property type="nucleotide sequence ID" value="NZ_BOVQ01000002.1"/>
</dbReference>
<reference evidence="5" key="1">
    <citation type="journal article" date="2019" name="Int. J. Syst. Evol. Microbiol.">
        <title>The Global Catalogue of Microorganisms (GCM) 10K type strain sequencing project: providing services to taxonomists for standard genome sequencing and annotation.</title>
        <authorList>
            <consortium name="The Broad Institute Genomics Platform"/>
            <consortium name="The Broad Institute Genome Sequencing Center for Infectious Disease"/>
            <person name="Wu L."/>
            <person name="Ma J."/>
        </authorList>
    </citation>
    <scope>NUCLEOTIDE SEQUENCE [LARGE SCALE GENOMIC DNA]</scope>
    <source>
        <strain evidence="5">CCUG 63287</strain>
    </source>
</reference>
<dbReference type="EMBL" id="JBHSGD010000004">
    <property type="protein sequence ID" value="MFC4652166.1"/>
    <property type="molecule type" value="Genomic_DNA"/>
</dbReference>
<keyword evidence="2" id="KW-0812">Transmembrane</keyword>
<evidence type="ECO:0000313" key="5">
    <source>
        <dbReference type="Proteomes" id="UP001595987"/>
    </source>
</evidence>
<dbReference type="PANTHER" id="PTHR40446:SF2">
    <property type="entry name" value="N-ACETYLGLUCOSAMINE-1-PHOSPHODIESTER ALPHA-N-ACETYLGLUCOSAMINIDASE"/>
    <property type="match status" value="1"/>
</dbReference>
<comment type="caution">
    <text evidence="4">The sequence shown here is derived from an EMBL/GenBank/DDBJ whole genome shotgun (WGS) entry which is preliminary data.</text>
</comment>
<protein>
    <submittedName>
        <fullName evidence="4">Phosphodiester glycosidase family protein</fullName>
    </submittedName>
</protein>
<dbReference type="Proteomes" id="UP001595987">
    <property type="component" value="Unassembled WGS sequence"/>
</dbReference>
<evidence type="ECO:0000259" key="3">
    <source>
        <dbReference type="Pfam" id="PF09992"/>
    </source>
</evidence>
<keyword evidence="2" id="KW-1133">Transmembrane helix</keyword>
<feature type="region of interest" description="Disordered" evidence="1">
    <location>
        <begin position="44"/>
        <end position="64"/>
    </location>
</feature>
<evidence type="ECO:0000256" key="1">
    <source>
        <dbReference type="SAM" id="MobiDB-lite"/>
    </source>
</evidence>
<keyword evidence="5" id="KW-1185">Reference proteome</keyword>
<keyword evidence="2" id="KW-0472">Membrane</keyword>
<dbReference type="PANTHER" id="PTHR40446">
    <property type="entry name" value="N-ACETYLGLUCOSAMINE-1-PHOSPHODIESTER ALPHA-N-ACETYLGLUCOSAMINIDASE"/>
    <property type="match status" value="1"/>
</dbReference>
<dbReference type="InterPro" id="IPR018711">
    <property type="entry name" value="NAGPA"/>
</dbReference>
<accession>A0ABV9JCH9</accession>
<dbReference type="Pfam" id="PF09992">
    <property type="entry name" value="NAGPA"/>
    <property type="match status" value="1"/>
</dbReference>
<keyword evidence="4" id="KW-0378">Hydrolase</keyword>
<proteinExistence type="predicted"/>
<feature type="compositionally biased region" description="Polar residues" evidence="1">
    <location>
        <begin position="44"/>
        <end position="63"/>
    </location>
</feature>
<feature type="domain" description="Phosphodiester glycosidase" evidence="3">
    <location>
        <begin position="143"/>
        <end position="302"/>
    </location>
</feature>
<dbReference type="GO" id="GO:0016798">
    <property type="term" value="F:hydrolase activity, acting on glycosyl bonds"/>
    <property type="evidence" value="ECO:0007669"/>
    <property type="project" value="UniProtKB-KW"/>
</dbReference>
<dbReference type="PIRSF" id="PIRSF031512">
    <property type="entry name" value="EpsL"/>
    <property type="match status" value="1"/>
</dbReference>